<comment type="caution">
    <text evidence="3">The sequence shown here is derived from an EMBL/GenBank/DDBJ whole genome shotgun (WGS) entry which is preliminary data.</text>
</comment>
<feature type="domain" description="SsuA/THI5-like" evidence="2">
    <location>
        <begin position="44"/>
        <end position="250"/>
    </location>
</feature>
<dbReference type="InterPro" id="IPR027939">
    <property type="entry name" value="NMT1/THI5"/>
</dbReference>
<reference evidence="3 4" key="1">
    <citation type="submission" date="2019-03" db="EMBL/GenBank/DDBJ databases">
        <title>Genomic Encyclopedia of Type Strains, Phase IV (KMG-IV): sequencing the most valuable type-strain genomes for metagenomic binning, comparative biology and taxonomic classification.</title>
        <authorList>
            <person name="Goeker M."/>
        </authorList>
    </citation>
    <scope>NUCLEOTIDE SEQUENCE [LARGE SCALE GENOMIC DNA]</scope>
    <source>
        <strain evidence="3 4">DSM 9035</strain>
    </source>
</reference>
<dbReference type="Pfam" id="PF09084">
    <property type="entry name" value="NMT1"/>
    <property type="match status" value="1"/>
</dbReference>
<dbReference type="GO" id="GO:0009228">
    <property type="term" value="P:thiamine biosynthetic process"/>
    <property type="evidence" value="ECO:0007669"/>
    <property type="project" value="InterPro"/>
</dbReference>
<dbReference type="PANTHER" id="PTHR31528:SF15">
    <property type="entry name" value="RIBOFLAVIN-BINDING PROTEIN RIBY"/>
    <property type="match status" value="1"/>
</dbReference>
<dbReference type="Proteomes" id="UP000294664">
    <property type="component" value="Unassembled WGS sequence"/>
</dbReference>
<gene>
    <name evidence="3" type="ORF">EDC64_10654</name>
</gene>
<evidence type="ECO:0000313" key="4">
    <source>
        <dbReference type="Proteomes" id="UP000294664"/>
    </source>
</evidence>
<dbReference type="InterPro" id="IPR015168">
    <property type="entry name" value="SsuA/THI5"/>
</dbReference>
<evidence type="ECO:0000313" key="3">
    <source>
        <dbReference type="EMBL" id="TCT04623.1"/>
    </source>
</evidence>
<dbReference type="AlphaFoldDB" id="A0A4R3LVN9"/>
<dbReference type="Gene3D" id="3.40.190.10">
    <property type="entry name" value="Periplasmic binding protein-like II"/>
    <property type="match status" value="2"/>
</dbReference>
<accession>A0A4R3LVN9</accession>
<dbReference type="PANTHER" id="PTHR31528">
    <property type="entry name" value="4-AMINO-5-HYDROXYMETHYL-2-METHYLPYRIMIDINE PHOSPHATE SYNTHASE THI11-RELATED"/>
    <property type="match status" value="1"/>
</dbReference>
<evidence type="ECO:0000259" key="2">
    <source>
        <dbReference type="Pfam" id="PF09084"/>
    </source>
</evidence>
<dbReference type="RefSeq" id="WP_132031401.1">
    <property type="nucleotide sequence ID" value="NZ_SMAI01000006.1"/>
</dbReference>
<feature type="chain" id="PRO_5020326707" evidence="1">
    <location>
        <begin position="24"/>
        <end position="346"/>
    </location>
</feature>
<evidence type="ECO:0000256" key="1">
    <source>
        <dbReference type="SAM" id="SignalP"/>
    </source>
</evidence>
<protein>
    <submittedName>
        <fullName evidence="3">NitT/TauT family transport system substrate-binding protein</fullName>
    </submittedName>
</protein>
<name>A0A4R3LVN9_9HYPH</name>
<dbReference type="OrthoDB" id="5372616at2"/>
<keyword evidence="1" id="KW-0732">Signal</keyword>
<proteinExistence type="predicted"/>
<dbReference type="EMBL" id="SMAI01000006">
    <property type="protein sequence ID" value="TCT04623.1"/>
    <property type="molecule type" value="Genomic_DNA"/>
</dbReference>
<dbReference type="SUPFAM" id="SSF53850">
    <property type="entry name" value="Periplasmic binding protein-like II"/>
    <property type="match status" value="1"/>
</dbReference>
<feature type="signal peptide" evidence="1">
    <location>
        <begin position="1"/>
        <end position="23"/>
    </location>
</feature>
<organism evidence="3 4">
    <name type="scientific">Aquabacter spiritensis</name>
    <dbReference type="NCBI Taxonomy" id="933073"/>
    <lineage>
        <taxon>Bacteria</taxon>
        <taxon>Pseudomonadati</taxon>
        <taxon>Pseudomonadota</taxon>
        <taxon>Alphaproteobacteria</taxon>
        <taxon>Hyphomicrobiales</taxon>
        <taxon>Xanthobacteraceae</taxon>
        <taxon>Aquabacter</taxon>
    </lineage>
</organism>
<keyword evidence="4" id="KW-1185">Reference proteome</keyword>
<sequence length="346" mass="37672">MKRFAALSLLAGAVALASLPAAAQGKLKTVTLLQPVPQIDIRNAPWAVAEEKGWLAEEGLKVEIQTVKGATVVIQQILNGSAQYGMPPPENAVVAYQKGAPLKFFFAFTSRSPFPMAVIADGPIKSIADLKDKTIGLHSLTAVQFYTTQAIMNSAGLKLDRDFKMVDVGAGPAALKALQNGQIAALSTNVLNYAGFENRGAKFRYLISPQVEPIFGWSLMTSAAYLEANRAEAVGIARAFNRAQLFCRENGEACVKAYYKRFPETLPPGVSEEQAVKDQMRILQVFLDYAPKAEGKPWGYYDPKAWTDVVDYMVATGQMEKPVDPTGLYTNDLLTSINETPKSRTQ</sequence>